<keyword evidence="6" id="KW-0106">Calcium</keyword>
<keyword evidence="3" id="KW-0479">Metal-binding</keyword>
<keyword evidence="2" id="KW-0719">Serine esterase</keyword>
<accession>A0A1X7G0J9</accession>
<dbReference type="EMBL" id="LT840185">
    <property type="protein sequence ID" value="SMF61890.1"/>
    <property type="molecule type" value="Genomic_DNA"/>
</dbReference>
<reference evidence="10" key="1">
    <citation type="submission" date="2017-04" db="EMBL/GenBank/DDBJ databases">
        <authorList>
            <person name="Varghese N."/>
            <person name="Submissions S."/>
        </authorList>
    </citation>
    <scope>NUCLEOTIDE SEQUENCE [LARGE SCALE GENOMIC DNA]</scope>
    <source>
        <strain evidence="10">Dd16</strain>
    </source>
</reference>
<gene>
    <name evidence="9" type="ORF">SAMN06295910_0892</name>
</gene>
<dbReference type="Gene3D" id="3.40.50.1820">
    <property type="entry name" value="alpha/beta hydrolase"/>
    <property type="match status" value="2"/>
</dbReference>
<evidence type="ECO:0000256" key="1">
    <source>
        <dbReference type="ARBA" id="ARBA00006249"/>
    </source>
</evidence>
<evidence type="ECO:0000256" key="4">
    <source>
        <dbReference type="ARBA" id="ARBA00022729"/>
    </source>
</evidence>
<feature type="signal peptide" evidence="8">
    <location>
        <begin position="1"/>
        <end position="23"/>
    </location>
</feature>
<dbReference type="GO" id="GO:0052689">
    <property type="term" value="F:carboxylic ester hydrolase activity"/>
    <property type="evidence" value="ECO:0007669"/>
    <property type="project" value="UniProtKB-KW"/>
</dbReference>
<keyword evidence="10" id="KW-1185">Reference proteome</keyword>
<feature type="chain" id="PRO_5012123493" evidence="8">
    <location>
        <begin position="24"/>
        <end position="509"/>
    </location>
</feature>
<dbReference type="InterPro" id="IPR029058">
    <property type="entry name" value="AB_hydrolase_fold"/>
</dbReference>
<protein>
    <submittedName>
        <fullName evidence="9">Feruloyl esterase</fullName>
    </submittedName>
</protein>
<keyword evidence="7" id="KW-1015">Disulfide bond</keyword>
<dbReference type="PANTHER" id="PTHR33938">
    <property type="entry name" value="FERULOYL ESTERASE B-RELATED"/>
    <property type="match status" value="1"/>
</dbReference>
<sequence>MGVIRRSLAAAAFALLAAGRAEAAPVESPVEPAACAALATAKLELPPEAPAHITGANALTADGQRPAICRVRGYVSPNTGFEIVLPTTGWNGKLFYAGCTGSCGIAGESIWARECDYPLRRGYACIISDMGHRSGPGDGLWAWRNIEAKIDFGYRATHRTAQTAKAVVAAFYGARPKHSYFMGCSTGGRQALVSAQRFPHDFDGIIAGAPVVSEAGTVMSFVWTLQQLARADGSPMFDRAAIDLLHGAAIAKLDARDGRRDGVIDDPRRGFDPASLQCRDGQEGGCLNAEQVSAARAVYTGPIDSQGRPTYFGGGFLPGSEQGWLAFLPLDGKPAGATLSGTDTTRYIQSDFGPGWEASAFDFDRDPERLRENEMLYTASNPDLRAFRDAGGKLLIYHGWADARVAPLNSVDYYGAVTRTMGGARATRDFARLVMVPGMEHCWGGDGAFAIDYIAAMEAWMEHGEAPDRLRAAHRTGAADPEGPTFIQSFPAPAGSERDVRMLNVWSSE</sequence>
<dbReference type="PANTHER" id="PTHR33938:SF15">
    <property type="entry name" value="FERULOYL ESTERASE B-RELATED"/>
    <property type="match status" value="1"/>
</dbReference>
<evidence type="ECO:0000256" key="3">
    <source>
        <dbReference type="ARBA" id="ARBA00022723"/>
    </source>
</evidence>
<dbReference type="GO" id="GO:0046872">
    <property type="term" value="F:metal ion binding"/>
    <property type="evidence" value="ECO:0007669"/>
    <property type="project" value="UniProtKB-KW"/>
</dbReference>
<organism evidence="9 10">
    <name type="scientific">Allosphingosinicella indica</name>
    <dbReference type="NCBI Taxonomy" id="941907"/>
    <lineage>
        <taxon>Bacteria</taxon>
        <taxon>Pseudomonadati</taxon>
        <taxon>Pseudomonadota</taxon>
        <taxon>Alphaproteobacteria</taxon>
        <taxon>Sphingomonadales</taxon>
        <taxon>Sphingomonadaceae</taxon>
        <taxon>Allosphingosinicella</taxon>
    </lineage>
</organism>
<evidence type="ECO:0000256" key="8">
    <source>
        <dbReference type="SAM" id="SignalP"/>
    </source>
</evidence>
<dbReference type="InterPro" id="IPR011118">
    <property type="entry name" value="Tannase/feruloyl_esterase"/>
</dbReference>
<dbReference type="Pfam" id="PF07519">
    <property type="entry name" value="Tannase"/>
    <property type="match status" value="1"/>
</dbReference>
<evidence type="ECO:0000313" key="10">
    <source>
        <dbReference type="Proteomes" id="UP000192934"/>
    </source>
</evidence>
<dbReference type="Proteomes" id="UP000192934">
    <property type="component" value="Chromosome I"/>
</dbReference>
<evidence type="ECO:0000256" key="7">
    <source>
        <dbReference type="ARBA" id="ARBA00023157"/>
    </source>
</evidence>
<evidence type="ECO:0000256" key="2">
    <source>
        <dbReference type="ARBA" id="ARBA00022487"/>
    </source>
</evidence>
<comment type="similarity">
    <text evidence="1">Belongs to the tannase family.</text>
</comment>
<dbReference type="RefSeq" id="WP_210189348.1">
    <property type="nucleotide sequence ID" value="NZ_LT840185.1"/>
</dbReference>
<name>A0A1X7G0J9_9SPHN</name>
<keyword evidence="4 8" id="KW-0732">Signal</keyword>
<evidence type="ECO:0000256" key="5">
    <source>
        <dbReference type="ARBA" id="ARBA00022801"/>
    </source>
</evidence>
<keyword evidence="5" id="KW-0378">Hydrolase</keyword>
<proteinExistence type="inferred from homology"/>
<evidence type="ECO:0000313" key="9">
    <source>
        <dbReference type="EMBL" id="SMF61890.1"/>
    </source>
</evidence>
<dbReference type="AlphaFoldDB" id="A0A1X7G0J9"/>
<dbReference type="SUPFAM" id="SSF53474">
    <property type="entry name" value="alpha/beta-Hydrolases"/>
    <property type="match status" value="1"/>
</dbReference>
<dbReference type="STRING" id="941907.SAMN06295910_0892"/>
<evidence type="ECO:0000256" key="6">
    <source>
        <dbReference type="ARBA" id="ARBA00022837"/>
    </source>
</evidence>